<dbReference type="PANTHER" id="PTHR43736">
    <property type="entry name" value="ADP-RIBOSE PYROPHOSPHATASE"/>
    <property type="match status" value="1"/>
</dbReference>
<dbReference type="CDD" id="cd02883">
    <property type="entry name" value="NUDIX_Hydrolase"/>
    <property type="match status" value="1"/>
</dbReference>
<evidence type="ECO:0000313" key="2">
    <source>
        <dbReference type="EMBL" id="KAJ9150736.1"/>
    </source>
</evidence>
<evidence type="ECO:0000259" key="1">
    <source>
        <dbReference type="PROSITE" id="PS51462"/>
    </source>
</evidence>
<dbReference type="Gene3D" id="3.90.79.10">
    <property type="entry name" value="Nucleoside Triphosphate Pyrophosphohydrolase"/>
    <property type="match status" value="1"/>
</dbReference>
<dbReference type="AlphaFoldDB" id="A0AA38VTS1"/>
<feature type="domain" description="Nudix hydrolase" evidence="1">
    <location>
        <begin position="36"/>
        <end position="171"/>
    </location>
</feature>
<evidence type="ECO:0000313" key="3">
    <source>
        <dbReference type="Proteomes" id="UP001174694"/>
    </source>
</evidence>
<gene>
    <name evidence="2" type="ORF">NKR23_g3550</name>
</gene>
<sequence length="193" mass="21163">MPEDADPTPRFSFTFDPSLAAFNVPLKTFLSSHEQYDAVATGALLFNADGRLLIIRRASHDSMPDRWEIPGGACDNEDDTILHGLAREVWEESGLVISSIVRCVGPDDGTVFFTRRGLRVCKFTFLATVVEATTVRLDPNEHQSYLWVTEDEFVTRRAFSGGSMVGLTFTTPAQEATISEGFRLHGATAATSG</sequence>
<dbReference type="Pfam" id="PF00293">
    <property type="entry name" value="NUDIX"/>
    <property type="match status" value="1"/>
</dbReference>
<organism evidence="2 3">
    <name type="scientific">Pleurostoma richardsiae</name>
    <dbReference type="NCBI Taxonomy" id="41990"/>
    <lineage>
        <taxon>Eukaryota</taxon>
        <taxon>Fungi</taxon>
        <taxon>Dikarya</taxon>
        <taxon>Ascomycota</taxon>
        <taxon>Pezizomycotina</taxon>
        <taxon>Sordariomycetes</taxon>
        <taxon>Sordariomycetidae</taxon>
        <taxon>Calosphaeriales</taxon>
        <taxon>Pleurostomataceae</taxon>
        <taxon>Pleurostoma</taxon>
    </lineage>
</organism>
<dbReference type="EMBL" id="JANBVO010000007">
    <property type="protein sequence ID" value="KAJ9150736.1"/>
    <property type="molecule type" value="Genomic_DNA"/>
</dbReference>
<protein>
    <recommendedName>
        <fullName evidence="1">Nudix hydrolase domain-containing protein</fullName>
    </recommendedName>
</protein>
<dbReference type="Proteomes" id="UP001174694">
    <property type="component" value="Unassembled WGS sequence"/>
</dbReference>
<keyword evidence="3" id="KW-1185">Reference proteome</keyword>
<comment type="caution">
    <text evidence="2">The sequence shown here is derived from an EMBL/GenBank/DDBJ whole genome shotgun (WGS) entry which is preliminary data.</text>
</comment>
<dbReference type="SUPFAM" id="SSF55811">
    <property type="entry name" value="Nudix"/>
    <property type="match status" value="1"/>
</dbReference>
<dbReference type="PANTHER" id="PTHR43736:SF1">
    <property type="entry name" value="DIHYDRONEOPTERIN TRIPHOSPHATE DIPHOSPHATASE"/>
    <property type="match status" value="1"/>
</dbReference>
<proteinExistence type="predicted"/>
<dbReference type="InterPro" id="IPR000086">
    <property type="entry name" value="NUDIX_hydrolase_dom"/>
</dbReference>
<dbReference type="InterPro" id="IPR015797">
    <property type="entry name" value="NUDIX_hydrolase-like_dom_sf"/>
</dbReference>
<accession>A0AA38VTS1</accession>
<reference evidence="2" key="1">
    <citation type="submission" date="2022-07" db="EMBL/GenBank/DDBJ databases">
        <title>Fungi with potential for degradation of polypropylene.</title>
        <authorList>
            <person name="Gostincar C."/>
        </authorList>
    </citation>
    <scope>NUCLEOTIDE SEQUENCE</scope>
    <source>
        <strain evidence="2">EXF-13308</strain>
    </source>
</reference>
<name>A0AA38VTS1_9PEZI</name>
<dbReference type="PROSITE" id="PS51462">
    <property type="entry name" value="NUDIX"/>
    <property type="match status" value="1"/>
</dbReference>